<dbReference type="PANTHER" id="PTHR11274:SF0">
    <property type="entry name" value="GENERAL TRANSCRIPTION AND DNA REPAIR FACTOR IIH HELICASE SUBUNIT XPB"/>
    <property type="match status" value="1"/>
</dbReference>
<dbReference type="PROSITE" id="PS51194">
    <property type="entry name" value="HELICASE_CTER"/>
    <property type="match status" value="1"/>
</dbReference>
<name>A0ABW4JFZ7_9BACL</name>
<keyword evidence="3" id="KW-0378">Hydrolase</keyword>
<evidence type="ECO:0000256" key="3">
    <source>
        <dbReference type="ARBA" id="ARBA00022801"/>
    </source>
</evidence>
<comment type="catalytic activity">
    <reaction evidence="9">
        <text>ATP + H2O = ADP + phosphate + H(+)</text>
        <dbReference type="Rhea" id="RHEA:13065"/>
        <dbReference type="ChEBI" id="CHEBI:15377"/>
        <dbReference type="ChEBI" id="CHEBI:15378"/>
        <dbReference type="ChEBI" id="CHEBI:30616"/>
        <dbReference type="ChEBI" id="CHEBI:43474"/>
        <dbReference type="ChEBI" id="CHEBI:456216"/>
        <dbReference type="EC" id="5.6.2.4"/>
    </reaction>
</comment>
<keyword evidence="4 12" id="KW-0347">Helicase</keyword>
<dbReference type="PROSITE" id="PS51192">
    <property type="entry name" value="HELICASE_ATP_BIND_1"/>
    <property type="match status" value="1"/>
</dbReference>
<dbReference type="Pfam" id="PF16203">
    <property type="entry name" value="ERCC3_RAD25_C"/>
    <property type="match status" value="1"/>
</dbReference>
<dbReference type="SMART" id="SM00490">
    <property type="entry name" value="HELICc"/>
    <property type="match status" value="1"/>
</dbReference>
<protein>
    <recommendedName>
        <fullName evidence="8">DNA 3'-5' helicase</fullName>
        <ecNumber evidence="8">5.6.2.4</ecNumber>
    </recommendedName>
</protein>
<keyword evidence="13" id="KW-1185">Reference proteome</keyword>
<evidence type="ECO:0000313" key="12">
    <source>
        <dbReference type="EMBL" id="MFD1674345.1"/>
    </source>
</evidence>
<evidence type="ECO:0000256" key="2">
    <source>
        <dbReference type="ARBA" id="ARBA00022741"/>
    </source>
</evidence>
<evidence type="ECO:0000256" key="4">
    <source>
        <dbReference type="ARBA" id="ARBA00022806"/>
    </source>
</evidence>
<dbReference type="Pfam" id="PF04851">
    <property type="entry name" value="ResIII"/>
    <property type="match status" value="1"/>
</dbReference>
<dbReference type="SMART" id="SM00487">
    <property type="entry name" value="DEXDc"/>
    <property type="match status" value="1"/>
</dbReference>
<proteinExistence type="inferred from homology"/>
<keyword evidence="6" id="KW-0413">Isomerase</keyword>
<dbReference type="PANTHER" id="PTHR11274">
    <property type="entry name" value="RAD25/XP-B DNA REPAIR HELICASE"/>
    <property type="match status" value="1"/>
</dbReference>
<dbReference type="Proteomes" id="UP001597079">
    <property type="component" value="Unassembled WGS sequence"/>
</dbReference>
<comment type="caution">
    <text evidence="12">The sequence shown here is derived from an EMBL/GenBank/DDBJ whole genome shotgun (WGS) entry which is preliminary data.</text>
</comment>
<feature type="domain" description="Helicase C-terminal" evidence="11">
    <location>
        <begin position="377"/>
        <end position="546"/>
    </location>
</feature>
<evidence type="ECO:0000256" key="9">
    <source>
        <dbReference type="ARBA" id="ARBA00048988"/>
    </source>
</evidence>
<dbReference type="SUPFAM" id="SSF52540">
    <property type="entry name" value="P-loop containing nucleoside triphosphate hydrolases"/>
    <property type="match status" value="1"/>
</dbReference>
<dbReference type="GO" id="GO:0004386">
    <property type="term" value="F:helicase activity"/>
    <property type="evidence" value="ECO:0007669"/>
    <property type="project" value="UniProtKB-KW"/>
</dbReference>
<comment type="catalytic activity">
    <reaction evidence="7">
        <text>Couples ATP hydrolysis with the unwinding of duplex DNA by translocating in the 3'-5' direction.</text>
        <dbReference type="EC" id="5.6.2.4"/>
    </reaction>
</comment>
<dbReference type="InterPro" id="IPR014001">
    <property type="entry name" value="Helicase_ATP-bd"/>
</dbReference>
<dbReference type="InterPro" id="IPR032830">
    <property type="entry name" value="XPB/Ssl2_N"/>
</dbReference>
<evidence type="ECO:0000256" key="7">
    <source>
        <dbReference type="ARBA" id="ARBA00034617"/>
    </source>
</evidence>
<evidence type="ECO:0000313" key="13">
    <source>
        <dbReference type="Proteomes" id="UP001597079"/>
    </source>
</evidence>
<dbReference type="InterPro" id="IPR006935">
    <property type="entry name" value="Helicase/UvrB_N"/>
</dbReference>
<evidence type="ECO:0000256" key="6">
    <source>
        <dbReference type="ARBA" id="ARBA00023235"/>
    </source>
</evidence>
<dbReference type="EMBL" id="JBHUCX010000020">
    <property type="protein sequence ID" value="MFD1674345.1"/>
    <property type="molecule type" value="Genomic_DNA"/>
</dbReference>
<dbReference type="Gene3D" id="3.40.50.300">
    <property type="entry name" value="P-loop containing nucleotide triphosphate hydrolases"/>
    <property type="match status" value="2"/>
</dbReference>
<sequence>MIYPQGMDTLYVDHGDDMHIIHQLDCFAQRIHERPPFFVYKLTHEQLWNACRTGWSAAKVIQFIRTHTNTPLPSTLQQHVVQTMGRWGQLRLETDRNDVVLTGAKKVMDEIQRLPSVTKQASSRGPDSMIFPHTAIALVKVALAKHGFHVADATAATTTGKSLSVQLREDKPLRPYQSTAISRFVDGNLQSGVMVLPCGAGKTVIGVGVMAVLAVHTLVLVPNEASAAQWHKHILDFTTLTPDIVSIDDGFNTPTPVTITTYQRLTARRKNGDFHHLRRYTKHTWGLIIYDEVHLLPAPLFRLAADLQSARRLGLSATLIREDGRASDVFTLIGPKCYEVHTVDLVRQGYLSQVRCQEILVPLNAAAQKTYDAAPIRLKHRLAADNEDKLPLVLSLCARHRDQQILVMGHYTAFLAKVARQLNCPLLSGDTPKADRLKAYTAFRKGEVSCLVLSRIANVAVDLPNADVAIQISGLFGSRQEEAQRLGRLLRPKAEGGLFYTLVSAQTVEEKTARHRQHFLLEHGYTYETMTAAEMEKERMMNVEIE</sequence>
<evidence type="ECO:0000256" key="1">
    <source>
        <dbReference type="ARBA" id="ARBA00006637"/>
    </source>
</evidence>
<dbReference type="InterPro" id="IPR050615">
    <property type="entry name" value="ATP-dep_DNA_Helicase"/>
</dbReference>
<dbReference type="EC" id="5.6.2.4" evidence="8"/>
<keyword evidence="5" id="KW-0067">ATP-binding</keyword>
<evidence type="ECO:0000256" key="8">
    <source>
        <dbReference type="ARBA" id="ARBA00034808"/>
    </source>
</evidence>
<dbReference type="Pfam" id="PF13625">
    <property type="entry name" value="Helicase_C_3"/>
    <property type="match status" value="1"/>
</dbReference>
<organism evidence="12 13">
    <name type="scientific">Alicyclobacillus fodiniaquatilis</name>
    <dbReference type="NCBI Taxonomy" id="1661150"/>
    <lineage>
        <taxon>Bacteria</taxon>
        <taxon>Bacillati</taxon>
        <taxon>Bacillota</taxon>
        <taxon>Bacilli</taxon>
        <taxon>Bacillales</taxon>
        <taxon>Alicyclobacillaceae</taxon>
        <taxon>Alicyclobacillus</taxon>
    </lineage>
</organism>
<evidence type="ECO:0000256" key="5">
    <source>
        <dbReference type="ARBA" id="ARBA00022840"/>
    </source>
</evidence>
<comment type="similarity">
    <text evidence="1">Belongs to the helicase family. RAD25/XPB subfamily.</text>
</comment>
<gene>
    <name evidence="12" type="ORF">ACFSB2_06455</name>
</gene>
<evidence type="ECO:0000259" key="10">
    <source>
        <dbReference type="PROSITE" id="PS51192"/>
    </source>
</evidence>
<dbReference type="PRINTS" id="PR00851">
    <property type="entry name" value="XRODRMPGMNTB"/>
</dbReference>
<evidence type="ECO:0000259" key="11">
    <source>
        <dbReference type="PROSITE" id="PS51194"/>
    </source>
</evidence>
<feature type="domain" description="Helicase ATP-binding" evidence="10">
    <location>
        <begin position="183"/>
        <end position="337"/>
    </location>
</feature>
<dbReference type="RefSeq" id="WP_377942217.1">
    <property type="nucleotide sequence ID" value="NZ_JBHUCX010000020.1"/>
</dbReference>
<reference evidence="13" key="1">
    <citation type="journal article" date="2019" name="Int. J. Syst. Evol. Microbiol.">
        <title>The Global Catalogue of Microorganisms (GCM) 10K type strain sequencing project: providing services to taxonomists for standard genome sequencing and annotation.</title>
        <authorList>
            <consortium name="The Broad Institute Genomics Platform"/>
            <consortium name="The Broad Institute Genome Sequencing Center for Infectious Disease"/>
            <person name="Wu L."/>
            <person name="Ma J."/>
        </authorList>
    </citation>
    <scope>NUCLEOTIDE SEQUENCE [LARGE SCALE GENOMIC DNA]</scope>
    <source>
        <strain evidence="13">CGMCC 1.12286</strain>
    </source>
</reference>
<dbReference type="InterPro" id="IPR027417">
    <property type="entry name" value="P-loop_NTPase"/>
</dbReference>
<dbReference type="InterPro" id="IPR032438">
    <property type="entry name" value="ERCC3_RAD25_C"/>
</dbReference>
<dbReference type="InterPro" id="IPR001650">
    <property type="entry name" value="Helicase_C-like"/>
</dbReference>
<keyword evidence="2" id="KW-0547">Nucleotide-binding</keyword>
<accession>A0ABW4JFZ7</accession>